<evidence type="ECO:0000256" key="8">
    <source>
        <dbReference type="ARBA" id="ARBA00022692"/>
    </source>
</evidence>
<dbReference type="Gene3D" id="3.20.20.70">
    <property type="entry name" value="Aldolase class I"/>
    <property type="match status" value="1"/>
</dbReference>
<dbReference type="NCBIfam" id="NF003645">
    <property type="entry name" value="PRK05286.1-2"/>
    <property type="match status" value="1"/>
</dbReference>
<gene>
    <name evidence="19" type="primary">LOC117652824</name>
</gene>
<evidence type="ECO:0000256" key="3">
    <source>
        <dbReference type="ARBA" id="ARBA00005359"/>
    </source>
</evidence>
<dbReference type="PANTHER" id="PTHR48109:SF4">
    <property type="entry name" value="DIHYDROOROTATE DEHYDROGENASE (QUINONE), MITOCHONDRIAL"/>
    <property type="match status" value="1"/>
</dbReference>
<evidence type="ECO:0000313" key="18">
    <source>
        <dbReference type="Proteomes" id="UP000515158"/>
    </source>
</evidence>
<dbReference type="InParanoid" id="A0A6P9A7C8"/>
<dbReference type="InterPro" id="IPR005720">
    <property type="entry name" value="Dihydroorotate_DH_cat"/>
</dbReference>
<evidence type="ECO:0000256" key="10">
    <source>
        <dbReference type="ARBA" id="ARBA00022946"/>
    </source>
</evidence>
<evidence type="ECO:0000256" key="1">
    <source>
        <dbReference type="ARBA" id="ARBA00004434"/>
    </source>
</evidence>
<evidence type="ECO:0000256" key="14">
    <source>
        <dbReference type="ARBA" id="ARBA00023136"/>
    </source>
</evidence>
<comment type="catalytic activity">
    <reaction evidence="15 16">
        <text>(S)-dihydroorotate + a quinone = orotate + a quinol</text>
        <dbReference type="Rhea" id="RHEA:30187"/>
        <dbReference type="ChEBI" id="CHEBI:24646"/>
        <dbReference type="ChEBI" id="CHEBI:30839"/>
        <dbReference type="ChEBI" id="CHEBI:30864"/>
        <dbReference type="ChEBI" id="CHEBI:132124"/>
        <dbReference type="EC" id="1.3.5.2"/>
    </reaction>
</comment>
<proteinExistence type="inferred from homology"/>
<dbReference type="PROSITE" id="PS00911">
    <property type="entry name" value="DHODEHASE_1"/>
    <property type="match status" value="1"/>
</dbReference>
<keyword evidence="13 16" id="KW-0496">Mitochondrion</keyword>
<dbReference type="Proteomes" id="UP000515158">
    <property type="component" value="Unplaced"/>
</dbReference>
<dbReference type="OrthoDB" id="14784at2759"/>
<keyword evidence="11" id="KW-1133">Transmembrane helix</keyword>
<dbReference type="AlphaFoldDB" id="A0A6P9A7C8"/>
<dbReference type="InterPro" id="IPR005719">
    <property type="entry name" value="Dihydroorotate_DH_2"/>
</dbReference>
<evidence type="ECO:0000256" key="16">
    <source>
        <dbReference type="RuleBase" id="RU361255"/>
    </source>
</evidence>
<reference evidence="19" key="1">
    <citation type="submission" date="2025-08" db="UniProtKB">
        <authorList>
            <consortium name="RefSeq"/>
        </authorList>
    </citation>
    <scope>IDENTIFICATION</scope>
    <source>
        <tissue evidence="19">Total insect</tissue>
    </source>
</reference>
<dbReference type="EC" id="1.3.5.2" evidence="4 16"/>
<dbReference type="Pfam" id="PF01180">
    <property type="entry name" value="DHO_dh"/>
    <property type="match status" value="1"/>
</dbReference>
<keyword evidence="9 16" id="KW-0999">Mitochondrion inner membrane</keyword>
<comment type="similarity">
    <text evidence="3 16">Belongs to the dihydroorotate dehydrogenase family. Type 2 subfamily.</text>
</comment>
<keyword evidence="18" id="KW-1185">Reference proteome</keyword>
<name>A0A6P9A7C8_THRPL</name>
<accession>A0A6P9A7C8</accession>
<evidence type="ECO:0000256" key="2">
    <source>
        <dbReference type="ARBA" id="ARBA00005161"/>
    </source>
</evidence>
<evidence type="ECO:0000313" key="19">
    <source>
        <dbReference type="RefSeq" id="XP_034253863.1"/>
    </source>
</evidence>
<evidence type="ECO:0000256" key="6">
    <source>
        <dbReference type="ARBA" id="ARBA00022630"/>
    </source>
</evidence>
<dbReference type="RefSeq" id="XP_034253863.1">
    <property type="nucleotide sequence ID" value="XM_034397972.1"/>
</dbReference>
<dbReference type="NCBIfam" id="TIGR01036">
    <property type="entry name" value="pyrD_sub2"/>
    <property type="match status" value="1"/>
</dbReference>
<evidence type="ECO:0000256" key="9">
    <source>
        <dbReference type="ARBA" id="ARBA00022792"/>
    </source>
</evidence>
<dbReference type="GO" id="GO:0005743">
    <property type="term" value="C:mitochondrial inner membrane"/>
    <property type="evidence" value="ECO:0007669"/>
    <property type="project" value="UniProtKB-SubCell"/>
</dbReference>
<keyword evidence="10" id="KW-0809">Transit peptide</keyword>
<keyword evidence="14" id="KW-0472">Membrane</keyword>
<comment type="pathway">
    <text evidence="2 16">Pyrimidine metabolism; UMP biosynthesis via de novo pathway; orotate from (S)-dihydroorotate (quinone route): step 1/1.</text>
</comment>
<dbReference type="CDD" id="cd04738">
    <property type="entry name" value="DHOD_2_like"/>
    <property type="match status" value="1"/>
</dbReference>
<keyword evidence="6 16" id="KW-0285">Flavoprotein</keyword>
<comment type="subcellular location">
    <subcellularLocation>
        <location evidence="1 16">Mitochondrion inner membrane</location>
        <topology evidence="1 16">Single-pass membrane protein</topology>
    </subcellularLocation>
</comment>
<keyword evidence="12 16" id="KW-0560">Oxidoreductase</keyword>
<dbReference type="KEGG" id="tpal:117652824"/>
<dbReference type="InterPro" id="IPR013785">
    <property type="entry name" value="Aldolase_TIM"/>
</dbReference>
<keyword evidence="8" id="KW-0812">Transmembrane</keyword>
<dbReference type="UniPathway" id="UPA00070">
    <property type="reaction ID" value="UER00946"/>
</dbReference>
<evidence type="ECO:0000259" key="17">
    <source>
        <dbReference type="Pfam" id="PF01180"/>
    </source>
</evidence>
<dbReference type="PANTHER" id="PTHR48109">
    <property type="entry name" value="DIHYDROOROTATE DEHYDROGENASE (QUINONE), MITOCHONDRIAL-RELATED"/>
    <property type="match status" value="1"/>
</dbReference>
<evidence type="ECO:0000256" key="13">
    <source>
        <dbReference type="ARBA" id="ARBA00023128"/>
    </source>
</evidence>
<evidence type="ECO:0000256" key="12">
    <source>
        <dbReference type="ARBA" id="ARBA00023002"/>
    </source>
</evidence>
<evidence type="ECO:0000256" key="5">
    <source>
        <dbReference type="ARBA" id="ARBA00017599"/>
    </source>
</evidence>
<dbReference type="GeneID" id="117652824"/>
<protein>
    <recommendedName>
        <fullName evidence="5 16">Dihydroorotate dehydrogenase (quinone), mitochondrial</fullName>
        <shortName evidence="16">DHOdehase</shortName>
        <ecNumber evidence="4 16">1.3.5.2</ecNumber>
    </recommendedName>
</protein>
<dbReference type="PROSITE" id="PS00912">
    <property type="entry name" value="DHODEHASE_2"/>
    <property type="match status" value="1"/>
</dbReference>
<keyword evidence="7 16" id="KW-0288">FMN</keyword>
<dbReference type="FunCoup" id="A0A6P9A7C8">
    <property type="interactions" value="763"/>
</dbReference>
<sequence length="434" mass="46901">MLKVNFSSSMSRKASDKDVKPAARAVHLSASTDAAGPELSIFESLRMKKGVKHLISMAAVCSGGTCVYAGYNIFRGNEKFYDNILIPLLHCLNPETAHNFAVQASKFKLIPHSHFKDPECLTTNVWNIKFANPVGMAAGFDKQGGAVEGLLQVGFGFVEIGSVTPMPQPGNPQPRVFRLPEDSAVINRYGFNSDGHVAVHQRLKNLRENGTDGIIGVNLGKNKTSSDPVQDYVDGIKMFGDVADYLVINVSSPNTPGLRNWQNSSQLQELLTALVSARNELPQLIKPPLLLKLAPDLTQQERKDIARVISRKECAVDGLIISNTTVSRENLQSPAAGEQGGLSGKPLAVSSTSLIKDMFVLTKGEVPIVGVGGIFTGKDAYEKIRAGASLVQFYTAYIYHGPPRITKIKQELSHLLSADGYTNVAEAVGKDVEV</sequence>
<feature type="domain" description="Dihydroorotate dehydrogenase catalytic" evidence="17">
    <location>
        <begin position="121"/>
        <end position="416"/>
    </location>
</feature>
<dbReference type="NCBIfam" id="NF003652">
    <property type="entry name" value="PRK05286.2-5"/>
    <property type="match status" value="1"/>
</dbReference>
<evidence type="ECO:0000256" key="4">
    <source>
        <dbReference type="ARBA" id="ARBA00012791"/>
    </source>
</evidence>
<dbReference type="GO" id="GO:0044205">
    <property type="term" value="P:'de novo' UMP biosynthetic process"/>
    <property type="evidence" value="ECO:0007669"/>
    <property type="project" value="UniProtKB-UniPathway"/>
</dbReference>
<dbReference type="InterPro" id="IPR001295">
    <property type="entry name" value="Dihydroorotate_DH_CS"/>
</dbReference>
<dbReference type="SUPFAM" id="SSF51395">
    <property type="entry name" value="FMN-linked oxidoreductases"/>
    <property type="match status" value="1"/>
</dbReference>
<organism evidence="19">
    <name type="scientific">Thrips palmi</name>
    <name type="common">Melon thrips</name>
    <dbReference type="NCBI Taxonomy" id="161013"/>
    <lineage>
        <taxon>Eukaryota</taxon>
        <taxon>Metazoa</taxon>
        <taxon>Ecdysozoa</taxon>
        <taxon>Arthropoda</taxon>
        <taxon>Hexapoda</taxon>
        <taxon>Insecta</taxon>
        <taxon>Pterygota</taxon>
        <taxon>Neoptera</taxon>
        <taxon>Paraneoptera</taxon>
        <taxon>Thysanoptera</taxon>
        <taxon>Terebrantia</taxon>
        <taxon>Thripoidea</taxon>
        <taxon>Thripidae</taxon>
        <taxon>Thrips</taxon>
    </lineage>
</organism>
<evidence type="ECO:0000256" key="7">
    <source>
        <dbReference type="ARBA" id="ARBA00022643"/>
    </source>
</evidence>
<dbReference type="InterPro" id="IPR050074">
    <property type="entry name" value="DHO_dehydrogenase"/>
</dbReference>
<evidence type="ECO:0000256" key="15">
    <source>
        <dbReference type="ARBA" id="ARBA00048639"/>
    </source>
</evidence>
<dbReference type="GO" id="GO:0106430">
    <property type="term" value="F:dihydroorotate dehydrogenase (quinone) activity"/>
    <property type="evidence" value="ECO:0007669"/>
    <property type="project" value="UniProtKB-EC"/>
</dbReference>
<comment type="cofactor">
    <cofactor evidence="16">
        <name>FMN</name>
        <dbReference type="ChEBI" id="CHEBI:58210"/>
    </cofactor>
    <text evidence="16">Binds 1 FMN per subunit.</text>
</comment>
<evidence type="ECO:0000256" key="11">
    <source>
        <dbReference type="ARBA" id="ARBA00022989"/>
    </source>
</evidence>
<dbReference type="FunFam" id="3.20.20.70:FF:000066">
    <property type="entry name" value="Dihydroorotate dehydrogenase (quinone), mitochondrial"/>
    <property type="match status" value="1"/>
</dbReference>
<dbReference type="GO" id="GO:0006207">
    <property type="term" value="P:'de novo' pyrimidine nucleobase biosynthetic process"/>
    <property type="evidence" value="ECO:0007669"/>
    <property type="project" value="InterPro"/>
</dbReference>